<feature type="transmembrane region" description="Helical" evidence="9">
    <location>
        <begin position="103"/>
        <end position="122"/>
    </location>
</feature>
<evidence type="ECO:0000259" key="10">
    <source>
        <dbReference type="Pfam" id="PF04290"/>
    </source>
</evidence>
<comment type="similarity">
    <text evidence="8 9">Belongs to the TRAP transporter small permease family.</text>
</comment>
<evidence type="ECO:0000313" key="14">
    <source>
        <dbReference type="Proteomes" id="UP000577697"/>
    </source>
</evidence>
<evidence type="ECO:0000256" key="2">
    <source>
        <dbReference type="ARBA" id="ARBA00022448"/>
    </source>
</evidence>
<reference evidence="11 13" key="1">
    <citation type="submission" date="2016-03" db="EMBL/GenBank/DDBJ databases">
        <title>Complete genome of Aminobacter aminovorans KCTC 2477.</title>
        <authorList>
            <person name="Kim K.M."/>
        </authorList>
    </citation>
    <scope>NUCLEOTIDE SEQUENCE [LARGE SCALE GENOMIC DNA]</scope>
    <source>
        <strain evidence="11 13">KCTC 2477</strain>
    </source>
</reference>
<dbReference type="Proteomes" id="UP000577697">
    <property type="component" value="Unassembled WGS sequence"/>
</dbReference>
<dbReference type="Proteomes" id="UP000075755">
    <property type="component" value="Chromosome"/>
</dbReference>
<proteinExistence type="inferred from homology"/>
<feature type="domain" description="Tripartite ATP-independent periplasmic transporters DctQ component" evidence="10">
    <location>
        <begin position="40"/>
        <end position="167"/>
    </location>
</feature>
<accession>A0AAC9ASN8</accession>
<keyword evidence="4 9" id="KW-0997">Cell inner membrane</keyword>
<evidence type="ECO:0000256" key="1">
    <source>
        <dbReference type="ARBA" id="ARBA00004429"/>
    </source>
</evidence>
<evidence type="ECO:0000256" key="4">
    <source>
        <dbReference type="ARBA" id="ARBA00022519"/>
    </source>
</evidence>
<dbReference type="KEGG" id="aak:AA2016_4346"/>
<comment type="subunit">
    <text evidence="9">The complex comprises the extracytoplasmic solute receptor protein and the two transmembrane proteins.</text>
</comment>
<keyword evidence="5 9" id="KW-0812">Transmembrane</keyword>
<evidence type="ECO:0000256" key="8">
    <source>
        <dbReference type="ARBA" id="ARBA00038436"/>
    </source>
</evidence>
<evidence type="ECO:0000256" key="5">
    <source>
        <dbReference type="ARBA" id="ARBA00022692"/>
    </source>
</evidence>
<evidence type="ECO:0000256" key="9">
    <source>
        <dbReference type="RuleBase" id="RU369079"/>
    </source>
</evidence>
<keyword evidence="14" id="KW-1185">Reference proteome</keyword>
<keyword evidence="2 9" id="KW-0813">Transport</keyword>
<protein>
    <recommendedName>
        <fullName evidence="9">TRAP transporter small permease protein</fullName>
    </recommendedName>
</protein>
<feature type="transmembrane region" description="Helical" evidence="9">
    <location>
        <begin position="65"/>
        <end position="82"/>
    </location>
</feature>
<reference evidence="12 14" key="2">
    <citation type="submission" date="2020-08" db="EMBL/GenBank/DDBJ databases">
        <title>Genomic Encyclopedia of Type Strains, Phase IV (KMG-IV): sequencing the most valuable type-strain genomes for metagenomic binning, comparative biology and taxonomic classification.</title>
        <authorList>
            <person name="Goeker M."/>
        </authorList>
    </citation>
    <scope>NUCLEOTIDE SEQUENCE [LARGE SCALE GENOMIC DNA]</scope>
    <source>
        <strain evidence="12 14">DSM 10368</strain>
    </source>
</reference>
<organism evidence="11 13">
    <name type="scientific">Aminobacter aminovorans</name>
    <name type="common">Chelatobacter heintzii</name>
    <dbReference type="NCBI Taxonomy" id="83263"/>
    <lineage>
        <taxon>Bacteria</taxon>
        <taxon>Pseudomonadati</taxon>
        <taxon>Pseudomonadota</taxon>
        <taxon>Alphaproteobacteria</taxon>
        <taxon>Hyphomicrobiales</taxon>
        <taxon>Phyllobacteriaceae</taxon>
        <taxon>Aminobacter</taxon>
    </lineage>
</organism>
<name>A0AAC9ASN8_AMIAI</name>
<evidence type="ECO:0000313" key="13">
    <source>
        <dbReference type="Proteomes" id="UP000075755"/>
    </source>
</evidence>
<dbReference type="EMBL" id="JACICB010000008">
    <property type="protein sequence ID" value="MBB3706189.1"/>
    <property type="molecule type" value="Genomic_DNA"/>
</dbReference>
<evidence type="ECO:0000313" key="11">
    <source>
        <dbReference type="EMBL" id="AMS43261.1"/>
    </source>
</evidence>
<dbReference type="PANTHER" id="PTHR35011">
    <property type="entry name" value="2,3-DIKETO-L-GULONATE TRAP TRANSPORTER SMALL PERMEASE PROTEIN YIAM"/>
    <property type="match status" value="1"/>
</dbReference>
<gene>
    <name evidence="11" type="ORF">AA2016_4346</name>
    <name evidence="12" type="ORF">FHS67_002509</name>
</gene>
<evidence type="ECO:0000256" key="7">
    <source>
        <dbReference type="ARBA" id="ARBA00023136"/>
    </source>
</evidence>
<evidence type="ECO:0000313" key="12">
    <source>
        <dbReference type="EMBL" id="MBB3706189.1"/>
    </source>
</evidence>
<sequence>MDKPMDEPVDKPVDWPRSRCDATLHVLLDGLAGLAMTGVIVVVLAQVASRLLGVPLSWTEEATRFLFVWMIFLGIGAGFRTVETARVTVFIGMFRGGLRRLAVPIYVASSVLFFVLMAWTGWKLVQQQWMMNETAATLIVPMWVIGSIMPISAILAIAAIFESLRTRRRQIELPDLDLQVGQAVVDVDVNVPDTEPKP</sequence>
<keyword evidence="6 9" id="KW-1133">Transmembrane helix</keyword>
<keyword evidence="3" id="KW-1003">Cell membrane</keyword>
<dbReference type="GO" id="GO:0005886">
    <property type="term" value="C:plasma membrane"/>
    <property type="evidence" value="ECO:0007669"/>
    <property type="project" value="UniProtKB-SubCell"/>
</dbReference>
<comment type="subcellular location">
    <subcellularLocation>
        <location evidence="1 9">Cell inner membrane</location>
        <topology evidence="1 9">Multi-pass membrane protein</topology>
    </subcellularLocation>
</comment>
<evidence type="ECO:0000256" key="3">
    <source>
        <dbReference type="ARBA" id="ARBA00022475"/>
    </source>
</evidence>
<dbReference type="AlphaFoldDB" id="A0AAC9ASN8"/>
<dbReference type="RefSeq" id="WP_246790339.1">
    <property type="nucleotide sequence ID" value="NZ_CP015005.1"/>
</dbReference>
<dbReference type="InterPro" id="IPR055348">
    <property type="entry name" value="DctQ"/>
</dbReference>
<evidence type="ECO:0000256" key="6">
    <source>
        <dbReference type="ARBA" id="ARBA00022989"/>
    </source>
</evidence>
<dbReference type="EMBL" id="CP015005">
    <property type="protein sequence ID" value="AMS43261.1"/>
    <property type="molecule type" value="Genomic_DNA"/>
</dbReference>
<feature type="transmembrane region" description="Helical" evidence="9">
    <location>
        <begin position="26"/>
        <end position="45"/>
    </location>
</feature>
<keyword evidence="7 9" id="KW-0472">Membrane</keyword>
<dbReference type="InterPro" id="IPR007387">
    <property type="entry name" value="TRAP_DctQ"/>
</dbReference>
<feature type="transmembrane region" description="Helical" evidence="9">
    <location>
        <begin position="142"/>
        <end position="161"/>
    </location>
</feature>
<dbReference type="Pfam" id="PF04290">
    <property type="entry name" value="DctQ"/>
    <property type="match status" value="1"/>
</dbReference>
<dbReference type="GO" id="GO:0022857">
    <property type="term" value="F:transmembrane transporter activity"/>
    <property type="evidence" value="ECO:0007669"/>
    <property type="project" value="UniProtKB-UniRule"/>
</dbReference>
<comment type="function">
    <text evidence="9">Part of the tripartite ATP-independent periplasmic (TRAP) transport system.</text>
</comment>